<feature type="coiled-coil region" evidence="1">
    <location>
        <begin position="86"/>
        <end position="113"/>
    </location>
</feature>
<keyword evidence="2" id="KW-0812">Transmembrane</keyword>
<comment type="caution">
    <text evidence="3">The sequence shown here is derived from an EMBL/GenBank/DDBJ whole genome shotgun (WGS) entry which is preliminary data.</text>
</comment>
<keyword evidence="2" id="KW-1133">Transmembrane helix</keyword>
<proteinExistence type="predicted"/>
<keyword evidence="2" id="KW-0472">Membrane</keyword>
<organism evidence="3 4">
    <name type="scientific">Parahaliea aestuarii</name>
    <dbReference type="NCBI Taxonomy" id="1852021"/>
    <lineage>
        <taxon>Bacteria</taxon>
        <taxon>Pseudomonadati</taxon>
        <taxon>Pseudomonadota</taxon>
        <taxon>Gammaproteobacteria</taxon>
        <taxon>Cellvibrionales</taxon>
        <taxon>Halieaceae</taxon>
        <taxon>Parahaliea</taxon>
    </lineage>
</organism>
<reference evidence="3 4" key="1">
    <citation type="submission" date="2019-08" db="EMBL/GenBank/DDBJ databases">
        <title>Parahaliea maris sp. nov., isolated from the surface seawater.</title>
        <authorList>
            <person name="Liu Y."/>
        </authorList>
    </citation>
    <scope>NUCLEOTIDE SEQUENCE [LARGE SCALE GENOMIC DNA]</scope>
    <source>
        <strain evidence="3 4">S2-26</strain>
    </source>
</reference>
<dbReference type="InterPro" id="IPR019277">
    <property type="entry name" value="DUF2304"/>
</dbReference>
<gene>
    <name evidence="3" type="ORF">FVW59_18100</name>
</gene>
<dbReference type="Pfam" id="PF10066">
    <property type="entry name" value="DUF2304"/>
    <property type="match status" value="1"/>
</dbReference>
<evidence type="ECO:0000256" key="1">
    <source>
        <dbReference type="SAM" id="Coils"/>
    </source>
</evidence>
<dbReference type="RefSeq" id="WP_148065789.1">
    <property type="nucleotide sequence ID" value="NZ_VRYZ01000009.1"/>
</dbReference>
<feature type="transmembrane region" description="Helical" evidence="2">
    <location>
        <begin position="61"/>
        <end position="81"/>
    </location>
</feature>
<protein>
    <submittedName>
        <fullName evidence="3">DUF2304 domain-containing protein</fullName>
    </submittedName>
</protein>
<dbReference type="EMBL" id="VRYZ01000009">
    <property type="protein sequence ID" value="TXS89428.1"/>
    <property type="molecule type" value="Genomic_DNA"/>
</dbReference>
<evidence type="ECO:0000313" key="4">
    <source>
        <dbReference type="Proteomes" id="UP000321933"/>
    </source>
</evidence>
<dbReference type="AlphaFoldDB" id="A0A5C8ZLT4"/>
<dbReference type="OrthoDB" id="8812556at2"/>
<keyword evidence="4" id="KW-1185">Reference proteome</keyword>
<accession>A0A5C8ZLT4</accession>
<keyword evidence="1" id="KW-0175">Coiled coil</keyword>
<name>A0A5C8ZLT4_9GAMM</name>
<dbReference type="Proteomes" id="UP000321933">
    <property type="component" value="Unassembled WGS sequence"/>
</dbReference>
<feature type="transmembrane region" description="Helical" evidence="2">
    <location>
        <begin position="6"/>
        <end position="22"/>
    </location>
</feature>
<evidence type="ECO:0000313" key="3">
    <source>
        <dbReference type="EMBL" id="TXS89428.1"/>
    </source>
</evidence>
<feature type="transmembrane region" description="Helical" evidence="2">
    <location>
        <begin position="34"/>
        <end position="55"/>
    </location>
</feature>
<sequence>MLAIVTATIGIGVAFIIVLLIRRDRLHVTHGLGWILVAAGFAVIGLFPKVIDIVARAAGVSYPPILALTLAVAILVIKILLMDIERSRIEARNQRMIQRVAMLEAELRQQQKSTAQGKTR</sequence>
<evidence type="ECO:0000256" key="2">
    <source>
        <dbReference type="SAM" id="Phobius"/>
    </source>
</evidence>